<comment type="caution">
    <text evidence="1">The sequence shown here is derived from an EMBL/GenBank/DDBJ whole genome shotgun (WGS) entry which is preliminary data.</text>
</comment>
<name>A0ACC2P4A6_9HYME</name>
<gene>
    <name evidence="1" type="ORF">QAD02_013984</name>
</gene>
<proteinExistence type="predicted"/>
<evidence type="ECO:0000313" key="1">
    <source>
        <dbReference type="EMBL" id="KAJ8678197.1"/>
    </source>
</evidence>
<organism evidence="1 2">
    <name type="scientific">Eretmocerus hayati</name>
    <dbReference type="NCBI Taxonomy" id="131215"/>
    <lineage>
        <taxon>Eukaryota</taxon>
        <taxon>Metazoa</taxon>
        <taxon>Ecdysozoa</taxon>
        <taxon>Arthropoda</taxon>
        <taxon>Hexapoda</taxon>
        <taxon>Insecta</taxon>
        <taxon>Pterygota</taxon>
        <taxon>Neoptera</taxon>
        <taxon>Endopterygota</taxon>
        <taxon>Hymenoptera</taxon>
        <taxon>Apocrita</taxon>
        <taxon>Proctotrupomorpha</taxon>
        <taxon>Chalcidoidea</taxon>
        <taxon>Aphelinidae</taxon>
        <taxon>Aphelininae</taxon>
        <taxon>Eretmocerus</taxon>
    </lineage>
</organism>
<accession>A0ACC2P4A6</accession>
<keyword evidence="2" id="KW-1185">Reference proteome</keyword>
<reference evidence="1" key="1">
    <citation type="submission" date="2023-04" db="EMBL/GenBank/DDBJ databases">
        <title>A chromosome-level genome assembly of the parasitoid wasp Eretmocerus hayati.</title>
        <authorList>
            <person name="Zhong Y."/>
            <person name="Liu S."/>
            <person name="Liu Y."/>
        </authorList>
    </citation>
    <scope>NUCLEOTIDE SEQUENCE</scope>
    <source>
        <strain evidence="1">ZJU_SS_LIU_2023</strain>
    </source>
</reference>
<protein>
    <submittedName>
        <fullName evidence="1">Uncharacterized protein</fullName>
    </submittedName>
</protein>
<sequence length="198" mass="22941">MHCTVHLPDDEENMECDLSHYTAFPLENYLQFLRKKIKSGFSPLAQLCNRVAEEWSMESNPVQLPKMVEILKPKKNLDERDPVVDRVKFKYVTLTNKSPNDTVMVKSGKVLMIKEIKLPAFEKDPEKIQVTGEVLKVVGNVFDYPTSSSEMNIHRVEHSKEKITCLLEDVQLKFMNTNLKDIVKDPKNFHVIPILHMM</sequence>
<dbReference type="Proteomes" id="UP001239111">
    <property type="component" value="Chromosome 2"/>
</dbReference>
<dbReference type="EMBL" id="CM056742">
    <property type="protein sequence ID" value="KAJ8678197.1"/>
    <property type="molecule type" value="Genomic_DNA"/>
</dbReference>
<evidence type="ECO:0000313" key="2">
    <source>
        <dbReference type="Proteomes" id="UP001239111"/>
    </source>
</evidence>